<evidence type="ECO:0000313" key="13">
    <source>
        <dbReference type="EMBL" id="VDD94309.1"/>
    </source>
</evidence>
<name>A0A158QBG4_ENTVE</name>
<evidence type="ECO:0000256" key="4">
    <source>
        <dbReference type="ARBA" id="ARBA00023015"/>
    </source>
</evidence>
<keyword evidence="6 9" id="KW-0804">Transcription</keyword>
<dbReference type="InterPro" id="IPR019087">
    <property type="entry name" value="Med15_N"/>
</dbReference>
<keyword evidence="7 9" id="KW-0539">Nucleus</keyword>
<gene>
    <name evidence="9" type="primary">MED15</name>
    <name evidence="13" type="ORF">EVEC_LOCUS9060</name>
</gene>
<evidence type="ECO:0000256" key="6">
    <source>
        <dbReference type="ARBA" id="ARBA00023163"/>
    </source>
</evidence>
<evidence type="ECO:0000256" key="9">
    <source>
        <dbReference type="RuleBase" id="RU364148"/>
    </source>
</evidence>
<evidence type="ECO:0000256" key="8">
    <source>
        <dbReference type="ARBA" id="ARBA00032016"/>
    </source>
</evidence>
<comment type="subunit">
    <text evidence="9">Component of the Mediator complex.</text>
</comment>
<dbReference type="InterPro" id="IPR048386">
    <property type="entry name" value="Med15_C"/>
</dbReference>
<comment type="subcellular location">
    <subcellularLocation>
        <location evidence="1 9">Nucleus</location>
    </subcellularLocation>
</comment>
<evidence type="ECO:0000256" key="10">
    <source>
        <dbReference type="SAM" id="MobiDB-lite"/>
    </source>
</evidence>
<comment type="function">
    <text evidence="9">Component of the Mediator complex, a coactivator involved in the regulated transcription of nearly all RNA polymerase II-dependent genes. Mediator functions as a bridge to convey information from gene-specific regulatory proteins to the basal RNA polymerase II transcription machinery. Mediator is recruited to promoters by direct interactions with regulatory proteins and serves as a scaffold for the assembly of a functional preinitiation complex with RNA polymerase II and the general transcription factors.</text>
</comment>
<feature type="compositionally biased region" description="Low complexity" evidence="10">
    <location>
        <begin position="145"/>
        <end position="158"/>
    </location>
</feature>
<dbReference type="GO" id="GO:0006355">
    <property type="term" value="P:regulation of DNA-templated transcription"/>
    <property type="evidence" value="ECO:0007669"/>
    <property type="project" value="InterPro"/>
</dbReference>
<dbReference type="Gene3D" id="1.10.246.20">
    <property type="entry name" value="Coactivator CBP, KIX domain"/>
    <property type="match status" value="1"/>
</dbReference>
<dbReference type="GO" id="GO:0005634">
    <property type="term" value="C:nucleus"/>
    <property type="evidence" value="ECO:0007669"/>
    <property type="project" value="UniProtKB-SubCell"/>
</dbReference>
<reference evidence="15" key="1">
    <citation type="submission" date="2016-04" db="UniProtKB">
        <authorList>
            <consortium name="WormBaseParasite"/>
        </authorList>
    </citation>
    <scope>IDENTIFICATION</scope>
</reference>
<evidence type="ECO:0000313" key="14">
    <source>
        <dbReference type="Proteomes" id="UP000274131"/>
    </source>
</evidence>
<feature type="domain" description="Mediator of RNA polymerase II transcription subunit 15 N-terminal" evidence="11">
    <location>
        <begin position="27"/>
        <end position="65"/>
    </location>
</feature>
<evidence type="ECO:0000256" key="3">
    <source>
        <dbReference type="ARBA" id="ARBA00019613"/>
    </source>
</evidence>
<dbReference type="Proteomes" id="UP000274131">
    <property type="component" value="Unassembled WGS sequence"/>
</dbReference>
<evidence type="ECO:0000256" key="5">
    <source>
        <dbReference type="ARBA" id="ARBA00023159"/>
    </source>
</evidence>
<proteinExistence type="inferred from homology"/>
<dbReference type="AlphaFoldDB" id="A0A158QBG4"/>
<evidence type="ECO:0000259" key="12">
    <source>
        <dbReference type="Pfam" id="PF21539"/>
    </source>
</evidence>
<comment type="similarity">
    <text evidence="2 9">Belongs to the Mediator complex subunit 15 family.</text>
</comment>
<feature type="domain" description="ARC105/Med15 mediator subunit C-terminal" evidence="12">
    <location>
        <begin position="631"/>
        <end position="735"/>
    </location>
</feature>
<dbReference type="WBParaSite" id="EVEC_0000965001-mRNA-1">
    <property type="protein sequence ID" value="EVEC_0000965001-mRNA-1"/>
    <property type="gene ID" value="EVEC_0000965001"/>
</dbReference>
<dbReference type="Pfam" id="PF21539">
    <property type="entry name" value="Med15_C"/>
    <property type="match status" value="1"/>
</dbReference>
<keyword evidence="14" id="KW-1185">Reference proteome</keyword>
<protein>
    <recommendedName>
        <fullName evidence="3 9">Mediator of RNA polymerase II transcription subunit 15</fullName>
    </recommendedName>
    <alternativeName>
        <fullName evidence="8 9">Mediator complex subunit 15</fullName>
    </alternativeName>
</protein>
<dbReference type="EMBL" id="UXUI01009787">
    <property type="protein sequence ID" value="VDD94309.1"/>
    <property type="molecule type" value="Genomic_DNA"/>
</dbReference>
<dbReference type="STRING" id="51028.A0A158QBG4"/>
<evidence type="ECO:0000313" key="15">
    <source>
        <dbReference type="WBParaSite" id="EVEC_0000965001-mRNA-1"/>
    </source>
</evidence>
<accession>A0A158QBG4</accession>
<reference evidence="13 14" key="2">
    <citation type="submission" date="2018-10" db="EMBL/GenBank/DDBJ databases">
        <authorList>
            <consortium name="Pathogen Informatics"/>
        </authorList>
    </citation>
    <scope>NUCLEOTIDE SEQUENCE [LARGE SCALE GENOMIC DNA]</scope>
</reference>
<evidence type="ECO:0000256" key="7">
    <source>
        <dbReference type="ARBA" id="ARBA00023242"/>
    </source>
</evidence>
<dbReference type="Pfam" id="PF09606">
    <property type="entry name" value="Med15_N"/>
    <property type="match status" value="1"/>
</dbReference>
<evidence type="ECO:0000259" key="11">
    <source>
        <dbReference type="Pfam" id="PF09606"/>
    </source>
</evidence>
<keyword evidence="4 9" id="KW-0805">Transcription regulation</keyword>
<evidence type="ECO:0000256" key="2">
    <source>
        <dbReference type="ARBA" id="ARBA00009807"/>
    </source>
</evidence>
<dbReference type="GO" id="GO:0003712">
    <property type="term" value="F:transcription coregulator activity"/>
    <property type="evidence" value="ECO:0007669"/>
    <property type="project" value="InterPro"/>
</dbReference>
<evidence type="ECO:0000256" key="1">
    <source>
        <dbReference type="ARBA" id="ARBA00004123"/>
    </source>
</evidence>
<dbReference type="OrthoDB" id="5873290at2759"/>
<feature type="region of interest" description="Disordered" evidence="10">
    <location>
        <begin position="143"/>
        <end position="174"/>
    </location>
</feature>
<sequence length="764" mass="84784">MIALELGSCAKIIRCSFIVTNDTNMADGDWPSQRFRDNVINRLEPELARNRQNAPNLPVPGDARQVAFCFHSFVSLRQSKNMFSKSAAAKMSTCVPSLRLLMQLTAIVSFYSCYVILSENYEINEITRSVTKSAAAPSSSAMVHSPSYQASQAPPSSYRASGVPPDPQPTQQEASQARIFLPLNFSFDLLIFNWRSKFSFDEQFQAPPLGQPPPMMQSQQTSPLGLNISGIGQGVQRSPIAQHGSVSHQQPFMMSPPASSMSSTQPSPTHQIFNRIKTEQKVSPDMMQREPMQRSWKQPEMVSNAYGPQMFGSAPGSFMEPMHPSTSHSQSTRMVSTHPVQQQAQQASILEHLINSPQYGSQPAQPQRLYETKLRKLMKYAEPLRAKSRQCRMEGNEDAAMKLDNMSEIVEGKKVVTMDCLDQLEEWIYKKHDLLSQTPLVAAVNAVLLNGDSQGNTSDRMSSQGIMPSCTQWGPTPKQHSPHPAPNHAPSNLISPITINSSISNLPVPNSVPLSPQMHSPQMIPVSPGIQQMHHSLDHSHYQRPSPYPHPMTALRSSPQYQQPVRQLTSRTTSASQNTMGGMNPQMDSSIEVPTVGTQVQDDFYSNVDDFLPTPYESMQPASAPVVGGQLPEEARRELLSLRDRIRFDPNVELASDGHSVIVKCSLMSQSVPPLRLVVPKAYPNGCVSAERAALDLDSFFFDDLQSMIHDRLADPSVTKTVTGYLETWESTVRNYYSTQQNQMSVPTSFDDILQNSFDDIISS</sequence>
<keyword evidence="5 9" id="KW-0010">Activator</keyword>
<dbReference type="InterPro" id="IPR036529">
    <property type="entry name" value="KIX_dom_sf"/>
</dbReference>
<organism evidence="15">
    <name type="scientific">Enterobius vermicularis</name>
    <name type="common">Human pinworm</name>
    <dbReference type="NCBI Taxonomy" id="51028"/>
    <lineage>
        <taxon>Eukaryota</taxon>
        <taxon>Metazoa</taxon>
        <taxon>Ecdysozoa</taxon>
        <taxon>Nematoda</taxon>
        <taxon>Chromadorea</taxon>
        <taxon>Rhabditida</taxon>
        <taxon>Spirurina</taxon>
        <taxon>Oxyuridomorpha</taxon>
        <taxon>Oxyuroidea</taxon>
        <taxon>Oxyuridae</taxon>
        <taxon>Enterobius</taxon>
    </lineage>
</organism>